<dbReference type="SUPFAM" id="SSF56801">
    <property type="entry name" value="Acetyl-CoA synthetase-like"/>
    <property type="match status" value="1"/>
</dbReference>
<dbReference type="NCBIfam" id="NF004837">
    <property type="entry name" value="PRK06187.1"/>
    <property type="match status" value="1"/>
</dbReference>
<evidence type="ECO:0000313" key="3">
    <source>
        <dbReference type="EMBL" id="MCX2939850.1"/>
    </source>
</evidence>
<protein>
    <submittedName>
        <fullName evidence="3">Long-chain-fatty-acid--CoA ligase</fullName>
        <ecNumber evidence="3">6.2.1.3</ecNumber>
    </submittedName>
</protein>
<evidence type="ECO:0000313" key="4">
    <source>
        <dbReference type="Proteomes" id="UP001300745"/>
    </source>
</evidence>
<name>A0ABT3SLU7_9MYCO</name>
<dbReference type="Gene3D" id="3.40.50.12780">
    <property type="entry name" value="N-terminal domain of ligase-like"/>
    <property type="match status" value="1"/>
</dbReference>
<proteinExistence type="predicted"/>
<dbReference type="InterPro" id="IPR042099">
    <property type="entry name" value="ANL_N_sf"/>
</dbReference>
<dbReference type="PANTHER" id="PTHR24096">
    <property type="entry name" value="LONG-CHAIN-FATTY-ACID--COA LIGASE"/>
    <property type="match status" value="1"/>
</dbReference>
<dbReference type="RefSeq" id="WP_265999654.1">
    <property type="nucleotide sequence ID" value="NZ_JAPJDN010000028.1"/>
</dbReference>
<keyword evidence="4" id="KW-1185">Reference proteome</keyword>
<dbReference type="Pfam" id="PF00501">
    <property type="entry name" value="AMP-binding"/>
    <property type="match status" value="1"/>
</dbReference>
<dbReference type="PANTHER" id="PTHR24096:SF267">
    <property type="entry name" value="MALONATE--COA LIGASE ACSF3, MITOCHONDRIAL"/>
    <property type="match status" value="1"/>
</dbReference>
<feature type="domain" description="AMP-binding enzyme C-terminal" evidence="2">
    <location>
        <begin position="428"/>
        <end position="503"/>
    </location>
</feature>
<organism evidence="3 4">
    <name type="scientific">Mycobacterium pinniadriaticum</name>
    <dbReference type="NCBI Taxonomy" id="2994102"/>
    <lineage>
        <taxon>Bacteria</taxon>
        <taxon>Bacillati</taxon>
        <taxon>Actinomycetota</taxon>
        <taxon>Actinomycetes</taxon>
        <taxon>Mycobacteriales</taxon>
        <taxon>Mycobacteriaceae</taxon>
        <taxon>Mycobacterium</taxon>
    </lineage>
</organism>
<comment type="caution">
    <text evidence="3">The sequence shown here is derived from an EMBL/GenBank/DDBJ whole genome shotgun (WGS) entry which is preliminary data.</text>
</comment>
<dbReference type="InterPro" id="IPR000873">
    <property type="entry name" value="AMP-dep_synth/lig_dom"/>
</dbReference>
<dbReference type="Pfam" id="PF13193">
    <property type="entry name" value="AMP-binding_C"/>
    <property type="match status" value="1"/>
</dbReference>
<evidence type="ECO:0000259" key="2">
    <source>
        <dbReference type="Pfam" id="PF13193"/>
    </source>
</evidence>
<gene>
    <name evidence="3" type="ORF">ORI27_24440</name>
</gene>
<dbReference type="Gene3D" id="3.30.300.30">
    <property type="match status" value="1"/>
</dbReference>
<dbReference type="EMBL" id="JAPJDO010000028">
    <property type="protein sequence ID" value="MCX2939850.1"/>
    <property type="molecule type" value="Genomic_DNA"/>
</dbReference>
<dbReference type="InterPro" id="IPR045851">
    <property type="entry name" value="AMP-bd_C_sf"/>
</dbReference>
<sequence length="521" mass="56795">MHPPEPQFLDDRPAYWAEHKPDGEAISYLGRSWTWSQWDDRIRRLAGALTERGIGRGDVVAFLDKNHPACVELTIAAASIGAATAVINFRLAGDEMDYVLNDSGAKLLIVGSELIGAVDKIRDQLTHVADVVVVTPEGGEGDEYEAMLAAATPIGRAAEVEPDDACLIMYSSGTTGRPKGVTLSQRNLLAHTMNAGTFEFDADDKNMVAMPLFHVGGSSYVQYGIHAGIPTIMTREADGASLAGAILQGANRTFLVPAVLGKVLESGEDAVKLFGALRTFVYGASPMPPALLKSALKAWPDTDFIQVYGLTEVCGAITQLTPEVHRDESRPERLVSAGRPSREVEVRVVEPDTLAEVPTGEPGELWFRTPQLMKGYHNKPDATASAITEDGWFRTGDIGRVDSDGFIFVEDRLKDMIISGGENIYSVEVERVLTDHPAVLDAAVFGIPDDKWGESVKAVVELSAGGQTSEEELVEWCRQRLAHYKCPRSVEISEALPRNPTGKLLKRDLRTPYWENRDRAI</sequence>
<dbReference type="GO" id="GO:0004467">
    <property type="term" value="F:long-chain fatty acid-CoA ligase activity"/>
    <property type="evidence" value="ECO:0007669"/>
    <property type="project" value="UniProtKB-EC"/>
</dbReference>
<dbReference type="EC" id="6.2.1.3" evidence="3"/>
<reference evidence="3 4" key="1">
    <citation type="submission" date="2022-11" db="EMBL/GenBank/DDBJ databases">
        <title>Mycobacterium sp. nov.</title>
        <authorList>
            <person name="Papic B."/>
            <person name="Spicic S."/>
            <person name="Duvnjak S."/>
        </authorList>
    </citation>
    <scope>NUCLEOTIDE SEQUENCE [LARGE SCALE GENOMIC DNA]</scope>
    <source>
        <strain evidence="3 4">CVI_P4</strain>
    </source>
</reference>
<evidence type="ECO:0000259" key="1">
    <source>
        <dbReference type="Pfam" id="PF00501"/>
    </source>
</evidence>
<feature type="domain" description="AMP-dependent synthetase/ligase" evidence="1">
    <location>
        <begin position="16"/>
        <end position="377"/>
    </location>
</feature>
<dbReference type="PROSITE" id="PS00455">
    <property type="entry name" value="AMP_BINDING"/>
    <property type="match status" value="1"/>
</dbReference>
<dbReference type="InterPro" id="IPR020845">
    <property type="entry name" value="AMP-binding_CS"/>
</dbReference>
<keyword evidence="3" id="KW-0436">Ligase</keyword>
<dbReference type="InterPro" id="IPR025110">
    <property type="entry name" value="AMP-bd_C"/>
</dbReference>
<accession>A0ABT3SLU7</accession>
<dbReference type="Proteomes" id="UP001300745">
    <property type="component" value="Unassembled WGS sequence"/>
</dbReference>